<evidence type="ECO:0000313" key="10">
    <source>
        <dbReference type="Proteomes" id="UP000198650"/>
    </source>
</evidence>
<dbReference type="GO" id="GO:0042597">
    <property type="term" value="C:periplasmic space"/>
    <property type="evidence" value="ECO:0007669"/>
    <property type="project" value="InterPro"/>
</dbReference>
<dbReference type="GO" id="GO:0030313">
    <property type="term" value="C:cell envelope"/>
    <property type="evidence" value="ECO:0007669"/>
    <property type="project" value="UniProtKB-SubCell"/>
</dbReference>
<dbReference type="GO" id="GO:0006825">
    <property type="term" value="P:copper ion transport"/>
    <property type="evidence" value="ECO:0007669"/>
    <property type="project" value="InterPro"/>
</dbReference>
<dbReference type="Proteomes" id="UP000198650">
    <property type="component" value="Unassembled WGS sequence"/>
</dbReference>
<comment type="subcellular location">
    <subcellularLocation>
        <location evidence="1">Cell envelope</location>
    </subcellularLocation>
</comment>
<sequence>MLKRLILFACLLVLLPTTALAHTGLESSTPSDKETVTKPLTEIVLEFNTPIENLSTFTLLDKKGQKVKVDHIAVEDKVLKGTFKKPLPNGEYMVNWKIVGEDGHIIERSFTFTVKAPEEKKLTPTETAEKTPASKDNKQEMKPNKPDSTNNDKNNFMMYLFIGASLVVLLIMTTLLLRRGK</sequence>
<proteinExistence type="predicted"/>
<feature type="region of interest" description="Disordered" evidence="5">
    <location>
        <begin position="117"/>
        <end position="150"/>
    </location>
</feature>
<dbReference type="InterPro" id="IPR014755">
    <property type="entry name" value="Cu-Rt/internalin_Ig-like"/>
</dbReference>
<feature type="chain" id="PRO_5011617740" description="CopC domain-containing protein" evidence="7">
    <location>
        <begin position="22"/>
        <end position="181"/>
    </location>
</feature>
<dbReference type="InterPro" id="IPR014756">
    <property type="entry name" value="Ig_E-set"/>
</dbReference>
<keyword evidence="3 7" id="KW-0732">Signal</keyword>
<dbReference type="GO" id="GO:0005886">
    <property type="term" value="C:plasma membrane"/>
    <property type="evidence" value="ECO:0007669"/>
    <property type="project" value="TreeGrafter"/>
</dbReference>
<evidence type="ECO:0000256" key="1">
    <source>
        <dbReference type="ARBA" id="ARBA00004196"/>
    </source>
</evidence>
<evidence type="ECO:0000256" key="3">
    <source>
        <dbReference type="ARBA" id="ARBA00022729"/>
    </source>
</evidence>
<dbReference type="RefSeq" id="WP_090950964.1">
    <property type="nucleotide sequence ID" value="NZ_FOJS01000038.1"/>
</dbReference>
<feature type="signal peptide" evidence="7">
    <location>
        <begin position="1"/>
        <end position="21"/>
    </location>
</feature>
<dbReference type="STRING" id="186116.SAMN05192569_103819"/>
<dbReference type="PANTHER" id="PTHR34820">
    <property type="entry name" value="INNER MEMBRANE PROTEIN YEBZ"/>
    <property type="match status" value="1"/>
</dbReference>
<dbReference type="GO" id="GO:0046688">
    <property type="term" value="P:response to copper ion"/>
    <property type="evidence" value="ECO:0007669"/>
    <property type="project" value="InterPro"/>
</dbReference>
<evidence type="ECO:0000256" key="4">
    <source>
        <dbReference type="ARBA" id="ARBA00023008"/>
    </source>
</evidence>
<keyword evidence="10" id="KW-1185">Reference proteome</keyword>
<accession>A0A1I0TMK6</accession>
<dbReference type="GO" id="GO:0005507">
    <property type="term" value="F:copper ion binding"/>
    <property type="evidence" value="ECO:0007669"/>
    <property type="project" value="InterPro"/>
</dbReference>
<dbReference type="EMBL" id="FOJS01000038">
    <property type="protein sequence ID" value="SFA52773.1"/>
    <property type="molecule type" value="Genomic_DNA"/>
</dbReference>
<dbReference type="PANTHER" id="PTHR34820:SF4">
    <property type="entry name" value="INNER MEMBRANE PROTEIN YEBZ"/>
    <property type="match status" value="1"/>
</dbReference>
<keyword evidence="2" id="KW-0479">Metal-binding</keyword>
<evidence type="ECO:0000313" key="9">
    <source>
        <dbReference type="EMBL" id="SFA52773.1"/>
    </source>
</evidence>
<keyword evidence="4" id="KW-0186">Copper</keyword>
<dbReference type="InterPro" id="IPR007348">
    <property type="entry name" value="CopC_dom"/>
</dbReference>
<dbReference type="Gene3D" id="2.60.40.1220">
    <property type="match status" value="1"/>
</dbReference>
<dbReference type="AlphaFoldDB" id="A0A1I0TMK6"/>
<evidence type="ECO:0000256" key="5">
    <source>
        <dbReference type="SAM" id="MobiDB-lite"/>
    </source>
</evidence>
<keyword evidence="6" id="KW-0812">Transmembrane</keyword>
<organism evidence="9 10">
    <name type="scientific">Parageobacillus thermantarcticus</name>
    <dbReference type="NCBI Taxonomy" id="186116"/>
    <lineage>
        <taxon>Bacteria</taxon>
        <taxon>Bacillati</taxon>
        <taxon>Bacillota</taxon>
        <taxon>Bacilli</taxon>
        <taxon>Bacillales</taxon>
        <taxon>Anoxybacillaceae</taxon>
        <taxon>Parageobacillus</taxon>
    </lineage>
</organism>
<name>A0A1I0TMK6_9BACL</name>
<dbReference type="Pfam" id="PF04234">
    <property type="entry name" value="CopC"/>
    <property type="match status" value="1"/>
</dbReference>
<feature type="transmembrane region" description="Helical" evidence="6">
    <location>
        <begin position="156"/>
        <end position="177"/>
    </location>
</feature>
<dbReference type="InterPro" id="IPR032694">
    <property type="entry name" value="CopC/D"/>
</dbReference>
<feature type="domain" description="CopC" evidence="8">
    <location>
        <begin position="22"/>
        <end position="114"/>
    </location>
</feature>
<reference evidence="10" key="1">
    <citation type="submission" date="2016-10" db="EMBL/GenBank/DDBJ databases">
        <authorList>
            <person name="Varghese N."/>
            <person name="Submissions S."/>
        </authorList>
    </citation>
    <scope>NUCLEOTIDE SEQUENCE [LARGE SCALE GENOMIC DNA]</scope>
    <source>
        <strain evidence="10">M1</strain>
    </source>
</reference>
<gene>
    <name evidence="9" type="ORF">SAMN05192569_103819</name>
</gene>
<feature type="compositionally biased region" description="Basic and acidic residues" evidence="5">
    <location>
        <begin position="117"/>
        <end position="145"/>
    </location>
</feature>
<protein>
    <recommendedName>
        <fullName evidence="8">CopC domain-containing protein</fullName>
    </recommendedName>
</protein>
<dbReference type="OrthoDB" id="2353937at2"/>
<dbReference type="SUPFAM" id="SSF81296">
    <property type="entry name" value="E set domains"/>
    <property type="match status" value="1"/>
</dbReference>
<evidence type="ECO:0000256" key="7">
    <source>
        <dbReference type="SAM" id="SignalP"/>
    </source>
</evidence>
<keyword evidence="6" id="KW-1133">Transmembrane helix</keyword>
<evidence type="ECO:0000259" key="8">
    <source>
        <dbReference type="Pfam" id="PF04234"/>
    </source>
</evidence>
<evidence type="ECO:0000256" key="6">
    <source>
        <dbReference type="SAM" id="Phobius"/>
    </source>
</evidence>
<keyword evidence="6" id="KW-0472">Membrane</keyword>
<evidence type="ECO:0000256" key="2">
    <source>
        <dbReference type="ARBA" id="ARBA00022723"/>
    </source>
</evidence>